<evidence type="ECO:0000313" key="1">
    <source>
        <dbReference type="EMBL" id="CAD8138007.1"/>
    </source>
</evidence>
<comment type="caution">
    <text evidence="1">The sequence shown here is derived from an EMBL/GenBank/DDBJ whole genome shotgun (WGS) entry which is preliminary data.</text>
</comment>
<gene>
    <name evidence="1" type="ORF">POCTA_138.1.T0090137</name>
</gene>
<dbReference type="AlphaFoldDB" id="A0A8S1SF90"/>
<accession>A0A8S1SF90</accession>
<evidence type="ECO:0000313" key="2">
    <source>
        <dbReference type="Proteomes" id="UP000683925"/>
    </source>
</evidence>
<reference evidence="1" key="1">
    <citation type="submission" date="2021-01" db="EMBL/GenBank/DDBJ databases">
        <authorList>
            <consortium name="Genoscope - CEA"/>
            <person name="William W."/>
        </authorList>
    </citation>
    <scope>NUCLEOTIDE SEQUENCE</scope>
</reference>
<dbReference type="OMA" id="PRKREYT"/>
<name>A0A8S1SF90_PAROT</name>
<proteinExistence type="predicted"/>
<keyword evidence="2" id="KW-1185">Reference proteome</keyword>
<protein>
    <submittedName>
        <fullName evidence="1">Uncharacterized protein</fullName>
    </submittedName>
</protein>
<dbReference type="OrthoDB" id="295529at2759"/>
<dbReference type="EMBL" id="CAJJDP010000008">
    <property type="protein sequence ID" value="CAD8138007.1"/>
    <property type="molecule type" value="Genomic_DNA"/>
</dbReference>
<organism evidence="1 2">
    <name type="scientific">Paramecium octaurelia</name>
    <dbReference type="NCBI Taxonomy" id="43137"/>
    <lineage>
        <taxon>Eukaryota</taxon>
        <taxon>Sar</taxon>
        <taxon>Alveolata</taxon>
        <taxon>Ciliophora</taxon>
        <taxon>Intramacronucleata</taxon>
        <taxon>Oligohymenophorea</taxon>
        <taxon>Peniculida</taxon>
        <taxon>Parameciidae</taxon>
        <taxon>Paramecium</taxon>
    </lineage>
</organism>
<dbReference type="Proteomes" id="UP000683925">
    <property type="component" value="Unassembled WGS sequence"/>
</dbReference>
<sequence length="166" mass="20032">MNSSQFKNRSLHINKFHSLTPSYRNQYSNKQNEQVFSFSNEEQISQRKYMPFIYTKYKPYSHQRRMHNNVAQSGDYFNSTIEQTSFNQFQPKSPCSISPLRKKTLNSFVFTDTLQNQQQSPISCKSEVRQFSFELPQMQMQQFPRKREYTIFKKKKKVYALKIYNK</sequence>